<reference evidence="2" key="1">
    <citation type="journal article" date="2012" name="Science">
        <title>The Paleozoic origin of enzymatic lignin decomposition reconstructed from 31 fungal genomes.</title>
        <authorList>
            <person name="Floudas D."/>
            <person name="Binder M."/>
            <person name="Riley R."/>
            <person name="Barry K."/>
            <person name="Blanchette R.A."/>
            <person name="Henrissat B."/>
            <person name="Martinez A.T."/>
            <person name="Otillar R."/>
            <person name="Spatafora J.W."/>
            <person name="Yadav J.S."/>
            <person name="Aerts A."/>
            <person name="Benoit I."/>
            <person name="Boyd A."/>
            <person name="Carlson A."/>
            <person name="Copeland A."/>
            <person name="Coutinho P.M."/>
            <person name="de Vries R.P."/>
            <person name="Ferreira P."/>
            <person name="Findley K."/>
            <person name="Foster B."/>
            <person name="Gaskell J."/>
            <person name="Glotzer D."/>
            <person name="Gorecki P."/>
            <person name="Heitman J."/>
            <person name="Hesse C."/>
            <person name="Hori C."/>
            <person name="Igarashi K."/>
            <person name="Jurgens J.A."/>
            <person name="Kallen N."/>
            <person name="Kersten P."/>
            <person name="Kohler A."/>
            <person name="Kuees U."/>
            <person name="Kumar T.K.A."/>
            <person name="Kuo A."/>
            <person name="LaButti K."/>
            <person name="Larrondo L.F."/>
            <person name="Lindquist E."/>
            <person name="Ling A."/>
            <person name="Lombard V."/>
            <person name="Lucas S."/>
            <person name="Lundell T."/>
            <person name="Martin R."/>
            <person name="McLaughlin D.J."/>
            <person name="Morgenstern I."/>
            <person name="Morin E."/>
            <person name="Murat C."/>
            <person name="Nagy L.G."/>
            <person name="Nolan M."/>
            <person name="Ohm R.A."/>
            <person name="Patyshakuliyeva A."/>
            <person name="Rokas A."/>
            <person name="Ruiz-Duenas F.J."/>
            <person name="Sabat G."/>
            <person name="Salamov A."/>
            <person name="Samejima M."/>
            <person name="Schmutz J."/>
            <person name="Slot J.C."/>
            <person name="St John F."/>
            <person name="Stenlid J."/>
            <person name="Sun H."/>
            <person name="Sun S."/>
            <person name="Syed K."/>
            <person name="Tsang A."/>
            <person name="Wiebenga A."/>
            <person name="Young D."/>
            <person name="Pisabarro A."/>
            <person name="Eastwood D.C."/>
            <person name="Martin F."/>
            <person name="Cullen D."/>
            <person name="Grigoriev I.V."/>
            <person name="Hibbett D.S."/>
        </authorList>
    </citation>
    <scope>NUCLEOTIDE SEQUENCE [LARGE SCALE GENOMIC DNA]</scope>
    <source>
        <strain evidence="2">RWD-64-598 SS2</strain>
    </source>
</reference>
<dbReference type="OMA" id="PFIDCAN"/>
<dbReference type="NCBIfam" id="NF003814">
    <property type="entry name" value="PRK05406.1-3"/>
    <property type="match status" value="1"/>
</dbReference>
<dbReference type="AlphaFoldDB" id="A0A5M3MF12"/>
<dbReference type="EMBL" id="JH711583">
    <property type="protein sequence ID" value="EIW77510.1"/>
    <property type="molecule type" value="Genomic_DNA"/>
</dbReference>
<dbReference type="InterPro" id="IPR011330">
    <property type="entry name" value="Glyco_hydro/deAcase_b/a-brl"/>
</dbReference>
<proteinExistence type="predicted"/>
<accession>A0A5M3MF12</accession>
<dbReference type="GeneID" id="19198737"/>
<dbReference type="CDD" id="cd11665">
    <property type="entry name" value="LamB_like"/>
    <property type="match status" value="1"/>
</dbReference>
<dbReference type="RefSeq" id="XP_007771952.1">
    <property type="nucleotide sequence ID" value="XM_007773762.1"/>
</dbReference>
<name>A0A5M3MF12_CONPW</name>
<evidence type="ECO:0000313" key="2">
    <source>
        <dbReference type="Proteomes" id="UP000053558"/>
    </source>
</evidence>
<organism evidence="1 2">
    <name type="scientific">Coniophora puteana (strain RWD-64-598)</name>
    <name type="common">Brown rot fungus</name>
    <dbReference type="NCBI Taxonomy" id="741705"/>
    <lineage>
        <taxon>Eukaryota</taxon>
        <taxon>Fungi</taxon>
        <taxon>Dikarya</taxon>
        <taxon>Basidiomycota</taxon>
        <taxon>Agaricomycotina</taxon>
        <taxon>Agaricomycetes</taxon>
        <taxon>Agaricomycetidae</taxon>
        <taxon>Boletales</taxon>
        <taxon>Coniophorineae</taxon>
        <taxon>Coniophoraceae</taxon>
        <taxon>Coniophora</taxon>
    </lineage>
</organism>
<dbReference type="Pfam" id="PF03746">
    <property type="entry name" value="LamB_YcsF"/>
    <property type="match status" value="1"/>
</dbReference>
<evidence type="ECO:0000313" key="1">
    <source>
        <dbReference type="EMBL" id="EIW77510.1"/>
    </source>
</evidence>
<dbReference type="SUPFAM" id="SSF88713">
    <property type="entry name" value="Glycoside hydrolase/deacetylase"/>
    <property type="match status" value="1"/>
</dbReference>
<dbReference type="OrthoDB" id="5295431at2759"/>
<sequence length="269" mass="28929">MNSTRPLKATVNCDMGEGFSLYTMGDDENLMKTIHLANIACGFHASDFSVMNKTVLLAKLNGVLVGAHPSLPDLQGFGRREMAIEPDELESCFTYQVGALDGFLKRHDLSLNHIKPHGSIYGQTARSLDLARAAVRVCTTFKGSAAHDCGVAFMGLAGTAHQQAANELGVPFIAEWFADLDYNDEGKLLITKKHDPVPEEVVRKRVRNLLDLHKVTTVGGNLLPIGEGVSEVSICCHSDTPGAVEIAQAVKAEVDASNRRGAQSMGSEP</sequence>
<protein>
    <submittedName>
        <fullName evidence="1">Lamb YcsF family protein</fullName>
    </submittedName>
</protein>
<dbReference type="InterPro" id="IPR005501">
    <property type="entry name" value="LamB/YcsF/PxpA-like"/>
</dbReference>
<keyword evidence="2" id="KW-1185">Reference proteome</keyword>
<dbReference type="KEGG" id="cput:CONPUDRAFT_108810"/>
<dbReference type="Proteomes" id="UP000053558">
    <property type="component" value="Unassembled WGS sequence"/>
</dbReference>
<comment type="caution">
    <text evidence="1">The sequence shown here is derived from an EMBL/GenBank/DDBJ whole genome shotgun (WGS) entry which is preliminary data.</text>
</comment>
<dbReference type="GO" id="GO:0005975">
    <property type="term" value="P:carbohydrate metabolic process"/>
    <property type="evidence" value="ECO:0007669"/>
    <property type="project" value="InterPro"/>
</dbReference>
<gene>
    <name evidence="1" type="ORF">CONPUDRAFT_108810</name>
</gene>
<dbReference type="Gene3D" id="3.20.20.370">
    <property type="entry name" value="Glycoside hydrolase/deacetylase"/>
    <property type="match status" value="1"/>
</dbReference>
<dbReference type="NCBIfam" id="NF003816">
    <property type="entry name" value="PRK05406.1-5"/>
    <property type="match status" value="1"/>
</dbReference>
<dbReference type="PANTHER" id="PTHR30292:SF0">
    <property type="entry name" value="5-OXOPROLINASE SUBUNIT A"/>
    <property type="match status" value="1"/>
</dbReference>
<dbReference type="PANTHER" id="PTHR30292">
    <property type="entry name" value="UNCHARACTERIZED PROTEIN YBGL-RELATED"/>
    <property type="match status" value="1"/>
</dbReference>